<accession>A0A3B0VII8</accession>
<sequence>MSWGRVLIGLTAVFLLAACGRDVNLEEPPEIRYGEDICEQCGMIISEARYAASYVTTDGNVRLFDDVGGMLVYDLNNQEDVHVYWTHDLNTEEWIKADEAIYVLNDELATPMGWGLATFANTIDAERFIAENGGALTTWGDLYEGIVAGNLKPGDLSSYIHQK</sequence>
<dbReference type="PROSITE" id="PS51257">
    <property type="entry name" value="PROKAR_LIPOPROTEIN"/>
    <property type="match status" value="1"/>
</dbReference>
<dbReference type="InterPro" id="IPR008719">
    <property type="entry name" value="N2O_reductase_NosL"/>
</dbReference>
<dbReference type="EMBL" id="UOEU01001078">
    <property type="protein sequence ID" value="VAW43418.1"/>
    <property type="molecule type" value="Genomic_DNA"/>
</dbReference>
<evidence type="ECO:0008006" key="2">
    <source>
        <dbReference type="Google" id="ProtNLM"/>
    </source>
</evidence>
<name>A0A3B0VII8_9ZZZZ</name>
<protein>
    <recommendedName>
        <fullName evidence="2">Nitrous oxide reductase maturation protein, outer-membrane lipoprotein NosL</fullName>
    </recommendedName>
</protein>
<reference evidence="1" key="1">
    <citation type="submission" date="2018-06" db="EMBL/GenBank/DDBJ databases">
        <authorList>
            <person name="Zhirakovskaya E."/>
        </authorList>
    </citation>
    <scope>NUCLEOTIDE SEQUENCE</scope>
</reference>
<dbReference type="Pfam" id="PF05573">
    <property type="entry name" value="NosL"/>
    <property type="match status" value="1"/>
</dbReference>
<dbReference type="AlphaFoldDB" id="A0A3B0VII8"/>
<dbReference type="SUPFAM" id="SSF160387">
    <property type="entry name" value="NosL/MerB-like"/>
    <property type="match status" value="1"/>
</dbReference>
<gene>
    <name evidence="1" type="ORF">MNBD_CHLOROFLEXI01-2856</name>
</gene>
<organism evidence="1">
    <name type="scientific">hydrothermal vent metagenome</name>
    <dbReference type="NCBI Taxonomy" id="652676"/>
    <lineage>
        <taxon>unclassified sequences</taxon>
        <taxon>metagenomes</taxon>
        <taxon>ecological metagenomes</taxon>
    </lineage>
</organism>
<dbReference type="PANTHER" id="PTHR41247">
    <property type="entry name" value="HTH-TYPE TRANSCRIPTIONAL REPRESSOR YCNK"/>
    <property type="match status" value="1"/>
</dbReference>
<dbReference type="Gene3D" id="3.30.70.2050">
    <property type="match status" value="1"/>
</dbReference>
<proteinExistence type="predicted"/>
<dbReference type="PANTHER" id="PTHR41247:SF1">
    <property type="entry name" value="HTH-TYPE TRANSCRIPTIONAL REPRESSOR YCNK"/>
    <property type="match status" value="1"/>
</dbReference>
<evidence type="ECO:0000313" key="1">
    <source>
        <dbReference type="EMBL" id="VAW43418.1"/>
    </source>
</evidence>